<proteinExistence type="predicted"/>
<dbReference type="AlphaFoldDB" id="A0A4Y2GNF0"/>
<feature type="region of interest" description="Disordered" evidence="1">
    <location>
        <begin position="62"/>
        <end position="137"/>
    </location>
</feature>
<name>A0A4Y2GNF0_ARAVE</name>
<gene>
    <name evidence="2" type="ORF">AVEN_13055_1</name>
</gene>
<evidence type="ECO:0000256" key="1">
    <source>
        <dbReference type="SAM" id="MobiDB-lite"/>
    </source>
</evidence>
<dbReference type="Proteomes" id="UP000499080">
    <property type="component" value="Unassembled WGS sequence"/>
</dbReference>
<feature type="compositionally biased region" description="Basic residues" evidence="1">
    <location>
        <begin position="125"/>
        <end position="137"/>
    </location>
</feature>
<comment type="caution">
    <text evidence="2">The sequence shown here is derived from an EMBL/GenBank/DDBJ whole genome shotgun (WGS) entry which is preliminary data.</text>
</comment>
<dbReference type="EMBL" id="BGPR01001470">
    <property type="protein sequence ID" value="GBM54707.1"/>
    <property type="molecule type" value="Genomic_DNA"/>
</dbReference>
<evidence type="ECO:0000313" key="3">
    <source>
        <dbReference type="Proteomes" id="UP000499080"/>
    </source>
</evidence>
<sequence length="137" mass="15691">MEISGEIRITAPNRDIEKIPVSLRPFVLSLNLSPMSRVQAWPNLEVEYFGIDLCIRENYRPFDGPLGKGSPGKEVFNNYDLDEGPQIFPEDYENEIQPQPGPQSGGSERPLKPDDRYGQEFHFLSKTKRKKRTTLLP</sequence>
<keyword evidence="3" id="KW-1185">Reference proteome</keyword>
<accession>A0A4Y2GNF0</accession>
<feature type="compositionally biased region" description="Basic and acidic residues" evidence="1">
    <location>
        <begin position="109"/>
        <end position="119"/>
    </location>
</feature>
<protein>
    <submittedName>
        <fullName evidence="2">Uncharacterized protein</fullName>
    </submittedName>
</protein>
<evidence type="ECO:0000313" key="2">
    <source>
        <dbReference type="EMBL" id="GBM54707.1"/>
    </source>
</evidence>
<reference evidence="2 3" key="1">
    <citation type="journal article" date="2019" name="Sci. Rep.">
        <title>Orb-weaving spider Araneus ventricosus genome elucidates the spidroin gene catalogue.</title>
        <authorList>
            <person name="Kono N."/>
            <person name="Nakamura H."/>
            <person name="Ohtoshi R."/>
            <person name="Moran D.A.P."/>
            <person name="Shinohara A."/>
            <person name="Yoshida Y."/>
            <person name="Fujiwara M."/>
            <person name="Mori M."/>
            <person name="Tomita M."/>
            <person name="Arakawa K."/>
        </authorList>
    </citation>
    <scope>NUCLEOTIDE SEQUENCE [LARGE SCALE GENOMIC DNA]</scope>
</reference>
<organism evidence="2 3">
    <name type="scientific">Araneus ventricosus</name>
    <name type="common">Orbweaver spider</name>
    <name type="synonym">Epeira ventricosa</name>
    <dbReference type="NCBI Taxonomy" id="182803"/>
    <lineage>
        <taxon>Eukaryota</taxon>
        <taxon>Metazoa</taxon>
        <taxon>Ecdysozoa</taxon>
        <taxon>Arthropoda</taxon>
        <taxon>Chelicerata</taxon>
        <taxon>Arachnida</taxon>
        <taxon>Araneae</taxon>
        <taxon>Araneomorphae</taxon>
        <taxon>Entelegynae</taxon>
        <taxon>Araneoidea</taxon>
        <taxon>Araneidae</taxon>
        <taxon>Araneus</taxon>
    </lineage>
</organism>